<evidence type="ECO:0000313" key="7">
    <source>
        <dbReference type="Proteomes" id="UP000051936"/>
    </source>
</evidence>
<evidence type="ECO:0000256" key="3">
    <source>
        <dbReference type="ARBA" id="ARBA00020071"/>
    </source>
</evidence>
<name>A0A0R3DSL1_9BRAD</name>
<comment type="similarity">
    <text evidence="2">Belongs to the polysaccharide deacetylase family.</text>
</comment>
<dbReference type="AlphaFoldDB" id="A0A0R3DSL1"/>
<protein>
    <recommendedName>
        <fullName evidence="3">Chitooligosaccharide deacetylase</fullName>
    </recommendedName>
    <alternativeName>
        <fullName evidence="4">Nodulation protein B</fullName>
    </alternativeName>
</protein>
<comment type="caution">
    <text evidence="6">The sequence shown here is derived from an EMBL/GenBank/DDBJ whole genome shotgun (WGS) entry which is preliminary data.</text>
</comment>
<dbReference type="GO" id="GO:0005975">
    <property type="term" value="P:carbohydrate metabolic process"/>
    <property type="evidence" value="ECO:0007669"/>
    <property type="project" value="InterPro"/>
</dbReference>
<evidence type="ECO:0000256" key="4">
    <source>
        <dbReference type="ARBA" id="ARBA00032976"/>
    </source>
</evidence>
<sequence length="312" mass="35014">MPWKQNYTISDEIGMKDSEVRWPDGKRCCFSVVVDLSPASTPSGITAPDITHPTSLFGITVGLQNIMRLLRRYGLRATFVVPAVMAEIHPDRIKSIRDDGHEIAAGGWKHEDVSALSVEEERERIALTTSTLERIVGRRPKGWFSLPRQQDAFAVGSVSCATIGLLLDAGYGYMGNGLADDAPHYWVADFVQRKAFLTLPYHYSCDDQFFLMFPTEGTGLDRVNALKRNWLREFEAQYRRGRYFSLTLHPKGSGWGHHAEALEEVLAYIANFPGLWNATGAECADYWSATYPADTHLRLSASIWQDYEGSLS</sequence>
<dbReference type="EMBL" id="LJYG01000062">
    <property type="protein sequence ID" value="KRQ12710.1"/>
    <property type="molecule type" value="Genomic_DNA"/>
</dbReference>
<dbReference type="Gene3D" id="3.20.20.370">
    <property type="entry name" value="Glycoside hydrolase/deacetylase"/>
    <property type="match status" value="1"/>
</dbReference>
<keyword evidence="7" id="KW-1185">Reference proteome</keyword>
<reference evidence="6 7" key="1">
    <citation type="submission" date="2015-09" db="EMBL/GenBank/DDBJ databases">
        <title>Draft Genome Sequence of Bradyrhizobium manausense Strain BR 3351T, a Novel Symbiotic Nitrogen-Fixing Alphaproteobacterium Isolated from Brazilian Amazon Rain Forest.</title>
        <authorList>
            <person name="De Araujo J.L."/>
            <person name="Zilli J.E."/>
        </authorList>
    </citation>
    <scope>NUCLEOTIDE SEQUENCE [LARGE SCALE GENOMIC DNA]</scope>
    <source>
        <strain evidence="6 7">BR3351</strain>
    </source>
</reference>
<evidence type="ECO:0000259" key="5">
    <source>
        <dbReference type="Pfam" id="PF01522"/>
    </source>
</evidence>
<dbReference type="PANTHER" id="PTHR43123:SF4">
    <property type="entry name" value="POLYSACCHARIDE DEACETYLASE"/>
    <property type="match status" value="1"/>
</dbReference>
<evidence type="ECO:0000313" key="6">
    <source>
        <dbReference type="EMBL" id="KRQ12710.1"/>
    </source>
</evidence>
<dbReference type="InterPro" id="IPR002509">
    <property type="entry name" value="NODB_dom"/>
</dbReference>
<proteinExistence type="inferred from homology"/>
<gene>
    <name evidence="6" type="ORF">AOQ71_16380</name>
</gene>
<dbReference type="OrthoDB" id="9784220at2"/>
<dbReference type="RefSeq" id="WP_057747815.1">
    <property type="nucleotide sequence ID" value="NZ_LJYG01000062.1"/>
</dbReference>
<dbReference type="Proteomes" id="UP000051936">
    <property type="component" value="Unassembled WGS sequence"/>
</dbReference>
<dbReference type="GO" id="GO:0016810">
    <property type="term" value="F:hydrolase activity, acting on carbon-nitrogen (but not peptide) bonds"/>
    <property type="evidence" value="ECO:0007669"/>
    <property type="project" value="InterPro"/>
</dbReference>
<accession>A0A0R3DSL1</accession>
<feature type="domain" description="NodB homology" evidence="5">
    <location>
        <begin position="64"/>
        <end position="147"/>
    </location>
</feature>
<evidence type="ECO:0000256" key="2">
    <source>
        <dbReference type="ARBA" id="ARBA00010973"/>
    </source>
</evidence>
<dbReference type="Pfam" id="PF01522">
    <property type="entry name" value="Polysacc_deac_1"/>
    <property type="match status" value="1"/>
</dbReference>
<organism evidence="6 7">
    <name type="scientific">Bradyrhizobium manausense</name>
    <dbReference type="NCBI Taxonomy" id="989370"/>
    <lineage>
        <taxon>Bacteria</taxon>
        <taxon>Pseudomonadati</taxon>
        <taxon>Pseudomonadota</taxon>
        <taxon>Alphaproteobacteria</taxon>
        <taxon>Hyphomicrobiales</taxon>
        <taxon>Nitrobacteraceae</taxon>
        <taxon>Bradyrhizobium</taxon>
    </lineage>
</organism>
<dbReference type="InterPro" id="IPR011330">
    <property type="entry name" value="Glyco_hydro/deAcase_b/a-brl"/>
</dbReference>
<comment type="function">
    <text evidence="1">Is involved in generating a small heat-stable compound (Nod), an acylated oligomer of N-acetylglucosamine, that stimulates mitosis in various plant protoplasts.</text>
</comment>
<dbReference type="STRING" id="989370.AOQ71_16380"/>
<evidence type="ECO:0000256" key="1">
    <source>
        <dbReference type="ARBA" id="ARBA00003236"/>
    </source>
</evidence>
<dbReference type="PANTHER" id="PTHR43123">
    <property type="entry name" value="POLYSACCHARIDE DEACETYLASE-RELATED"/>
    <property type="match status" value="1"/>
</dbReference>
<dbReference type="SUPFAM" id="SSF88713">
    <property type="entry name" value="Glycoside hydrolase/deacetylase"/>
    <property type="match status" value="1"/>
</dbReference>